<comment type="caution">
    <text evidence="2">The sequence shown here is derived from an EMBL/GenBank/DDBJ whole genome shotgun (WGS) entry which is preliminary data.</text>
</comment>
<dbReference type="EMBL" id="RWIT01000005">
    <property type="protein sequence ID" value="RSK48552.1"/>
    <property type="molecule type" value="Genomic_DNA"/>
</dbReference>
<dbReference type="Pfam" id="PF02585">
    <property type="entry name" value="PIG-L"/>
    <property type="match status" value="1"/>
</dbReference>
<proteinExistence type="predicted"/>
<protein>
    <submittedName>
        <fullName evidence="2">T9SS C-terminal target domain-containing protein</fullName>
    </submittedName>
</protein>
<name>A0A428KQ24_9BACT</name>
<keyword evidence="1" id="KW-0732">Signal</keyword>
<dbReference type="OrthoDB" id="6064917at2"/>
<dbReference type="SUPFAM" id="SSF102588">
    <property type="entry name" value="LmbE-like"/>
    <property type="match status" value="1"/>
</dbReference>
<dbReference type="NCBIfam" id="TIGR04183">
    <property type="entry name" value="Por_Secre_tail"/>
    <property type="match status" value="1"/>
</dbReference>
<reference evidence="2 3" key="1">
    <citation type="submission" date="2018-12" db="EMBL/GenBank/DDBJ databases">
        <authorList>
            <person name="Feng G."/>
            <person name="Zhu H."/>
        </authorList>
    </citation>
    <scope>NUCLEOTIDE SEQUENCE [LARGE SCALE GENOMIC DNA]</scope>
    <source>
        <strain evidence="2 3">KCTC 12533</strain>
    </source>
</reference>
<feature type="chain" id="PRO_5019479980" evidence="1">
    <location>
        <begin position="24"/>
        <end position="416"/>
    </location>
</feature>
<feature type="signal peptide" evidence="1">
    <location>
        <begin position="1"/>
        <end position="23"/>
    </location>
</feature>
<gene>
    <name evidence="2" type="ORF">EI291_12615</name>
</gene>
<dbReference type="Gene3D" id="3.40.50.10320">
    <property type="entry name" value="LmbE-like"/>
    <property type="match status" value="1"/>
</dbReference>
<evidence type="ECO:0000256" key="1">
    <source>
        <dbReference type="SAM" id="SignalP"/>
    </source>
</evidence>
<dbReference type="InterPro" id="IPR024078">
    <property type="entry name" value="LmbE-like_dom_sf"/>
</dbReference>
<evidence type="ECO:0000313" key="2">
    <source>
        <dbReference type="EMBL" id="RSK48552.1"/>
    </source>
</evidence>
<accession>A0A428KQ24</accession>
<dbReference type="AlphaFoldDB" id="A0A428KQ24"/>
<dbReference type="Proteomes" id="UP000273500">
    <property type="component" value="Unassembled WGS sequence"/>
</dbReference>
<organism evidence="2 3">
    <name type="scientific">Hymenobacter rigui</name>
    <dbReference type="NCBI Taxonomy" id="334424"/>
    <lineage>
        <taxon>Bacteria</taxon>
        <taxon>Pseudomonadati</taxon>
        <taxon>Bacteroidota</taxon>
        <taxon>Cytophagia</taxon>
        <taxon>Cytophagales</taxon>
        <taxon>Hymenobacteraceae</taxon>
        <taxon>Hymenobacter</taxon>
    </lineage>
</organism>
<dbReference type="InterPro" id="IPR003737">
    <property type="entry name" value="GlcNAc_PI_deacetylase-related"/>
</dbReference>
<evidence type="ECO:0000313" key="3">
    <source>
        <dbReference type="Proteomes" id="UP000273500"/>
    </source>
</evidence>
<sequence length="416" mass="46299">MRKVILWVFLLVLLCQVPGQLRAQTNAAAPAPTNQPVPRWTAILTAHPDDWQLFMGAAICEEAQHSRRKLVFICLTGGQADEPSDLYWRSREAGHRASLRQSVELNKTAPAGTTGTVAVNGHTIDMYRQQNVVAFYLHLPDGGVGGRGLSRGGFQSLQQLRDAGRPLTPLNGGKAYASWEELKQTIRGLLAHEAIKGQLTMHIPLADARCNPGDHSDHYMAGSLALQTMQQLECRFFQYVGYDVSKRPVNLSATQQNNQRQVYKAYCQTMTAAGQEDPWDAKHLAFIGHQYMQVKHQTGPQLQPAPSLLPTPPAAPQDEVDEEALLEAKLVLEPAYPNPFSESSQLAYNVPVAANVWLRIMDMQGREVMTLLNGSLQSVGRHEQWLDVQRFPASGNYIAELRVGHHRRRHTLSVVR</sequence>
<dbReference type="InterPro" id="IPR026444">
    <property type="entry name" value="Secre_tail"/>
</dbReference>
<keyword evidence="3" id="KW-1185">Reference proteome</keyword>